<accession>R0EUA7</accession>
<dbReference type="KEGG" id="crb:17875740"/>
<evidence type="ECO:0000256" key="2">
    <source>
        <dbReference type="SAM" id="SignalP"/>
    </source>
</evidence>
<evidence type="ECO:0000256" key="1">
    <source>
        <dbReference type="SAM" id="MobiDB-lite"/>
    </source>
</evidence>
<name>R0EUA7_9BRAS</name>
<feature type="chain" id="PRO_5004340752" description="Transmembrane protein" evidence="2">
    <location>
        <begin position="32"/>
        <end position="74"/>
    </location>
</feature>
<protein>
    <recommendedName>
        <fullName evidence="5">Transmembrane protein</fullName>
    </recommendedName>
</protein>
<organism evidence="3 4">
    <name type="scientific">Capsella rubella</name>
    <dbReference type="NCBI Taxonomy" id="81985"/>
    <lineage>
        <taxon>Eukaryota</taxon>
        <taxon>Viridiplantae</taxon>
        <taxon>Streptophyta</taxon>
        <taxon>Embryophyta</taxon>
        <taxon>Tracheophyta</taxon>
        <taxon>Spermatophyta</taxon>
        <taxon>Magnoliopsida</taxon>
        <taxon>eudicotyledons</taxon>
        <taxon>Gunneridae</taxon>
        <taxon>Pentapetalae</taxon>
        <taxon>rosids</taxon>
        <taxon>malvids</taxon>
        <taxon>Brassicales</taxon>
        <taxon>Brassicaceae</taxon>
        <taxon>Camelineae</taxon>
        <taxon>Capsella</taxon>
    </lineage>
</organism>
<feature type="region of interest" description="Disordered" evidence="1">
    <location>
        <begin position="46"/>
        <end position="74"/>
    </location>
</feature>
<dbReference type="STRING" id="81985.R0EUA7"/>
<dbReference type="AlphaFoldDB" id="R0EUA7"/>
<keyword evidence="2" id="KW-0732">Signal</keyword>
<gene>
    <name evidence="3" type="ORF">CARUB_v10027831mg</name>
</gene>
<sequence>MATKTSSFASLLLSFFIMLLFVSSQVGVTEAKHLQRNKLRLDCVPLPPPPPPPHFVPTPPIVTPPSKSGKGKGP</sequence>
<proteinExistence type="predicted"/>
<keyword evidence="4" id="KW-1185">Reference proteome</keyword>
<evidence type="ECO:0000313" key="4">
    <source>
        <dbReference type="Proteomes" id="UP000029121"/>
    </source>
</evidence>
<reference evidence="4" key="1">
    <citation type="journal article" date="2013" name="Nat. Genet.">
        <title>The Capsella rubella genome and the genomic consequences of rapid mating system evolution.</title>
        <authorList>
            <person name="Slotte T."/>
            <person name="Hazzouri K.M."/>
            <person name="Agren J.A."/>
            <person name="Koenig D."/>
            <person name="Maumus F."/>
            <person name="Guo Y.L."/>
            <person name="Steige K."/>
            <person name="Platts A.E."/>
            <person name="Escobar J.S."/>
            <person name="Newman L.K."/>
            <person name="Wang W."/>
            <person name="Mandakova T."/>
            <person name="Vello E."/>
            <person name="Smith L.M."/>
            <person name="Henz S.R."/>
            <person name="Steffen J."/>
            <person name="Takuno S."/>
            <person name="Brandvain Y."/>
            <person name="Coop G."/>
            <person name="Andolfatto P."/>
            <person name="Hu T.T."/>
            <person name="Blanchette M."/>
            <person name="Clark R.M."/>
            <person name="Quesneville H."/>
            <person name="Nordborg M."/>
            <person name="Gaut B.S."/>
            <person name="Lysak M.A."/>
            <person name="Jenkins J."/>
            <person name="Grimwood J."/>
            <person name="Chapman J."/>
            <person name="Prochnik S."/>
            <person name="Shu S."/>
            <person name="Rokhsar D."/>
            <person name="Schmutz J."/>
            <person name="Weigel D."/>
            <person name="Wright S.I."/>
        </authorList>
    </citation>
    <scope>NUCLEOTIDE SEQUENCE [LARGE SCALE GENOMIC DNA]</scope>
    <source>
        <strain evidence="4">cv. Monte Gargano</strain>
    </source>
</reference>
<evidence type="ECO:0008006" key="5">
    <source>
        <dbReference type="Google" id="ProtNLM"/>
    </source>
</evidence>
<dbReference type="Proteomes" id="UP000029121">
    <property type="component" value="Unassembled WGS sequence"/>
</dbReference>
<feature type="compositionally biased region" description="Pro residues" evidence="1">
    <location>
        <begin position="46"/>
        <end position="63"/>
    </location>
</feature>
<evidence type="ECO:0000313" key="3">
    <source>
        <dbReference type="EMBL" id="EOA12677.1"/>
    </source>
</evidence>
<feature type="signal peptide" evidence="2">
    <location>
        <begin position="1"/>
        <end position="31"/>
    </location>
</feature>
<dbReference type="EMBL" id="KB870812">
    <property type="protein sequence ID" value="EOA12677.1"/>
    <property type="molecule type" value="Genomic_DNA"/>
</dbReference>